<keyword evidence="3" id="KW-1185">Reference proteome</keyword>
<feature type="region of interest" description="Disordered" evidence="1">
    <location>
        <begin position="118"/>
        <end position="139"/>
    </location>
</feature>
<evidence type="ECO:0000256" key="1">
    <source>
        <dbReference type="SAM" id="MobiDB-lite"/>
    </source>
</evidence>
<name>K0S4D2_THAOC</name>
<dbReference type="Proteomes" id="UP000266841">
    <property type="component" value="Unassembled WGS sequence"/>
</dbReference>
<comment type="caution">
    <text evidence="2">The sequence shown here is derived from an EMBL/GenBank/DDBJ whole genome shotgun (WGS) entry which is preliminary data.</text>
</comment>
<dbReference type="EMBL" id="AGNL01033215">
    <property type="protein sequence ID" value="EJK55786.1"/>
    <property type="molecule type" value="Genomic_DNA"/>
</dbReference>
<protein>
    <submittedName>
        <fullName evidence="2">Uncharacterized protein</fullName>
    </submittedName>
</protein>
<organism evidence="2 3">
    <name type="scientific">Thalassiosira oceanica</name>
    <name type="common">Marine diatom</name>
    <dbReference type="NCBI Taxonomy" id="159749"/>
    <lineage>
        <taxon>Eukaryota</taxon>
        <taxon>Sar</taxon>
        <taxon>Stramenopiles</taxon>
        <taxon>Ochrophyta</taxon>
        <taxon>Bacillariophyta</taxon>
        <taxon>Coscinodiscophyceae</taxon>
        <taxon>Thalassiosirophycidae</taxon>
        <taxon>Thalassiosirales</taxon>
        <taxon>Thalassiosiraceae</taxon>
        <taxon>Thalassiosira</taxon>
    </lineage>
</organism>
<evidence type="ECO:0000313" key="2">
    <source>
        <dbReference type="EMBL" id="EJK55786.1"/>
    </source>
</evidence>
<accession>K0S4D2</accession>
<reference evidence="2 3" key="1">
    <citation type="journal article" date="2012" name="Genome Biol.">
        <title>Genome and low-iron response of an oceanic diatom adapted to chronic iron limitation.</title>
        <authorList>
            <person name="Lommer M."/>
            <person name="Specht M."/>
            <person name="Roy A.S."/>
            <person name="Kraemer L."/>
            <person name="Andreson R."/>
            <person name="Gutowska M.A."/>
            <person name="Wolf J."/>
            <person name="Bergner S.V."/>
            <person name="Schilhabel M.B."/>
            <person name="Klostermeier U.C."/>
            <person name="Beiko R.G."/>
            <person name="Rosenstiel P."/>
            <person name="Hippler M."/>
            <person name="Laroche J."/>
        </authorList>
    </citation>
    <scope>NUCLEOTIDE SEQUENCE [LARGE SCALE GENOMIC DNA]</scope>
    <source>
        <strain evidence="2 3">CCMP1005</strain>
    </source>
</reference>
<gene>
    <name evidence="2" type="ORF">THAOC_24440</name>
</gene>
<sequence length="332" mass="37668">MDEEGEEPTGFIDFVESELCFRKLDYHAISSAYRTAKSPEAYLTRRRSQLQSSFVSSEDNSNTLKFRPVGGRILPVSEIDIFRRRFYNVSIPARVCFGRDVSATSRGSFDMSTDFGDTPCDMESTQRHPGTSLDSDCDDDEDISTKYPGYKSTEDDSPITTVAAEELACIAFVGDKGRVQAELHAAYPLQLSIRIDESRRCLNLDCFEYKPSECVDLGCDDLGPFLPTERGWLRWRNGYHSSQIDRDDDHYDDSIVDDEWGMDDRMEMKAKNDETKNDDTHRLLIYCGIAGHFAYSRCPAISLPLRKHRGIRLQVDDADNKIPDSVGGTRPR</sequence>
<proteinExistence type="predicted"/>
<dbReference type="AlphaFoldDB" id="K0S4D2"/>
<evidence type="ECO:0000313" key="3">
    <source>
        <dbReference type="Proteomes" id="UP000266841"/>
    </source>
</evidence>
<feature type="non-terminal residue" evidence="2">
    <location>
        <position position="332"/>
    </location>
</feature>